<keyword evidence="2" id="KW-1185">Reference proteome</keyword>
<evidence type="ECO:0000313" key="1">
    <source>
        <dbReference type="EMBL" id="OAD45434.1"/>
    </source>
</evidence>
<comment type="caution">
    <text evidence="1">The sequence shown here is derived from an EMBL/GenBank/DDBJ whole genome shotgun (WGS) entry which is preliminary data.</text>
</comment>
<dbReference type="OrthoDB" id="5198090at2"/>
<proteinExistence type="predicted"/>
<evidence type="ECO:0000313" key="2">
    <source>
        <dbReference type="Proteomes" id="UP000076923"/>
    </source>
</evidence>
<dbReference type="EMBL" id="LVWE01000028">
    <property type="protein sequence ID" value="OAD45434.1"/>
    <property type="molecule type" value="Genomic_DNA"/>
</dbReference>
<dbReference type="Proteomes" id="UP000076923">
    <property type="component" value="Unassembled WGS sequence"/>
</dbReference>
<name>A0A176TC72_9FLAO</name>
<gene>
    <name evidence="1" type="ORF">LPB303_06690</name>
</gene>
<organism evidence="1 2">
    <name type="scientific">Polaribacter atrinae</name>
    <dbReference type="NCBI Taxonomy" id="1333662"/>
    <lineage>
        <taxon>Bacteria</taxon>
        <taxon>Pseudomonadati</taxon>
        <taxon>Bacteroidota</taxon>
        <taxon>Flavobacteriia</taxon>
        <taxon>Flavobacteriales</taxon>
        <taxon>Flavobacteriaceae</taxon>
    </lineage>
</organism>
<sequence>MKKTNDELHDRIKETCHSFSFIMERYGENYFKIFTGEIDGLTLFLNLEEEKISFYFLVRTQDVVYNGDRSDIHIVISLMLASFLKIKAKISCSIFDIAHPCIDDEIWGRYIYPEQYKESSNGNIEFIETLIKYLFEWRSSFWGLIGCPCEECMTEENLINERGYDVESSLIVYTTKISRYNIGSRIKPSYSIVYDIDNDLTIIKSNSLIDYLSNIIKFFNYKPQKINGINGEILIDSNTYNFAKYDAIREIEEVSKSLNSNKSNKINKFIVIENFIINIRADYIIAKSIDSGLIAFKEEKELIKERHNLESSILFPIPVFEWIKNPCPTQFELLIKSLLERDVKVKRVRVAAPTFQGIKDGI</sequence>
<dbReference type="RefSeq" id="WP_068449082.1">
    <property type="nucleotide sequence ID" value="NZ_CP150660.1"/>
</dbReference>
<reference evidence="1 2" key="1">
    <citation type="submission" date="2016-02" db="EMBL/GenBank/DDBJ databases">
        <title>Draft genome sequence of Polaribacter atrinae KACC17473.</title>
        <authorList>
            <person name="Shin S.-K."/>
            <person name="Yi H."/>
        </authorList>
    </citation>
    <scope>NUCLEOTIDE SEQUENCE [LARGE SCALE GENOMIC DNA]</scope>
    <source>
        <strain evidence="1 2">KACC 17473</strain>
    </source>
</reference>
<dbReference type="STRING" id="1333662.LPB303_06690"/>
<protein>
    <submittedName>
        <fullName evidence="1">Uncharacterized protein</fullName>
    </submittedName>
</protein>
<accession>A0A176TC72</accession>
<dbReference type="AlphaFoldDB" id="A0A176TC72"/>